<comment type="caution">
    <text evidence="2">The sequence shown here is derived from an EMBL/GenBank/DDBJ whole genome shotgun (WGS) entry which is preliminary data.</text>
</comment>
<dbReference type="RefSeq" id="XP_060290112.1">
    <property type="nucleotide sequence ID" value="XM_060435335.1"/>
</dbReference>
<dbReference type="EMBL" id="JAUIRO010000008">
    <property type="protein sequence ID" value="KAK0703253.1"/>
    <property type="molecule type" value="Genomic_DNA"/>
</dbReference>
<evidence type="ECO:0000256" key="1">
    <source>
        <dbReference type="SAM" id="MobiDB-lite"/>
    </source>
</evidence>
<dbReference type="Proteomes" id="UP001172101">
    <property type="component" value="Unassembled WGS sequence"/>
</dbReference>
<protein>
    <submittedName>
        <fullName evidence="2">Uncharacterized protein</fullName>
    </submittedName>
</protein>
<feature type="region of interest" description="Disordered" evidence="1">
    <location>
        <begin position="102"/>
        <end position="127"/>
    </location>
</feature>
<dbReference type="AlphaFoldDB" id="A0AA39ZTG3"/>
<organism evidence="2 3">
    <name type="scientific">Lasiosphaeria miniovina</name>
    <dbReference type="NCBI Taxonomy" id="1954250"/>
    <lineage>
        <taxon>Eukaryota</taxon>
        <taxon>Fungi</taxon>
        <taxon>Dikarya</taxon>
        <taxon>Ascomycota</taxon>
        <taxon>Pezizomycotina</taxon>
        <taxon>Sordariomycetes</taxon>
        <taxon>Sordariomycetidae</taxon>
        <taxon>Sordariales</taxon>
        <taxon>Lasiosphaeriaceae</taxon>
        <taxon>Lasiosphaeria</taxon>
    </lineage>
</organism>
<name>A0AA39ZTG3_9PEZI</name>
<accession>A0AA39ZTG3</accession>
<dbReference type="GeneID" id="85318605"/>
<reference evidence="2" key="1">
    <citation type="submission" date="2023-06" db="EMBL/GenBank/DDBJ databases">
        <title>Genome-scale phylogeny and comparative genomics of the fungal order Sordariales.</title>
        <authorList>
            <consortium name="Lawrence Berkeley National Laboratory"/>
            <person name="Hensen N."/>
            <person name="Bonometti L."/>
            <person name="Westerberg I."/>
            <person name="Brannstrom I.O."/>
            <person name="Guillou S."/>
            <person name="Cros-Aarteil S."/>
            <person name="Calhoun S."/>
            <person name="Haridas S."/>
            <person name="Kuo A."/>
            <person name="Mondo S."/>
            <person name="Pangilinan J."/>
            <person name="Riley R."/>
            <person name="LaButti K."/>
            <person name="Andreopoulos B."/>
            <person name="Lipzen A."/>
            <person name="Chen C."/>
            <person name="Yanf M."/>
            <person name="Daum C."/>
            <person name="Ng V."/>
            <person name="Clum A."/>
            <person name="Steindorff A."/>
            <person name="Ohm R."/>
            <person name="Martin F."/>
            <person name="Silar P."/>
            <person name="Natvig D."/>
            <person name="Lalanne C."/>
            <person name="Gautier V."/>
            <person name="Ament-velasquez S.L."/>
            <person name="Kruys A."/>
            <person name="Hutchinson M.I."/>
            <person name="Powell A.J."/>
            <person name="Barry K."/>
            <person name="Miller A.N."/>
            <person name="Grigoriev I.V."/>
            <person name="Debuchy R."/>
            <person name="Gladieux P."/>
            <person name="Thoren M.H."/>
            <person name="Johannesson H."/>
        </authorList>
    </citation>
    <scope>NUCLEOTIDE SEQUENCE</scope>
    <source>
        <strain evidence="2">SMH2392-1A</strain>
    </source>
</reference>
<sequence length="149" mass="16387">MSNQIMCRNMRPTRLPAASWSLLLLNRPSTGAHTGNRLHYPPSPAQRLPAQQRLPPHQIIEAGRRLQLHMMVGSRPHSSGIALEAGLGVQSAQQRNCRHLKSQARKPVRSSIPHNKEPHTGLALGNRPGVFPHDKEIITAHHFSSPGAA</sequence>
<gene>
    <name evidence="2" type="ORF">B0T26DRAFT_493507</name>
</gene>
<evidence type="ECO:0000313" key="2">
    <source>
        <dbReference type="EMBL" id="KAK0703253.1"/>
    </source>
</evidence>
<proteinExistence type="predicted"/>
<keyword evidence="3" id="KW-1185">Reference proteome</keyword>
<evidence type="ECO:0000313" key="3">
    <source>
        <dbReference type="Proteomes" id="UP001172101"/>
    </source>
</evidence>